<dbReference type="PANTHER" id="PTHR42794:SF2">
    <property type="entry name" value="ABC TRANSPORTER ATP-BINDING PROTEIN"/>
    <property type="match status" value="1"/>
</dbReference>
<sequence length="262" mass="29475">MKLSVEDLCCSYEKQPVLTDLSLLAENQQFVGIIGPNGSGKSTLLKVIYRALKPESGEIKIDDTPLKVMSYKESAQKMAAVGQENELPFDFRVEEIVQMGRYPAKRFFDNETSEDAELVAKALEQLGITHLAQRNFQHLSGGEKQRVLIARALAQNTDLLILDEPTNHLDIHYQLEIFELLNRLPLTVVSAIHDLNIAAMYCDYLYIMEEGEILTSGTPTEVLTPAILKQVFQVNAEIQLHPILKRPTITYLPKNYLMAGSK</sequence>
<dbReference type="Pfam" id="PF00005">
    <property type="entry name" value="ABC_tran"/>
    <property type="match status" value="1"/>
</dbReference>
<dbReference type="SMART" id="SM00382">
    <property type="entry name" value="AAA"/>
    <property type="match status" value="1"/>
</dbReference>
<name>A0ABS3L4M8_9ENTE</name>
<dbReference type="InterPro" id="IPR003593">
    <property type="entry name" value="AAA+_ATPase"/>
</dbReference>
<evidence type="ECO:0000256" key="2">
    <source>
        <dbReference type="ARBA" id="ARBA00022840"/>
    </source>
</evidence>
<reference evidence="4 5" key="1">
    <citation type="submission" date="2021-03" db="EMBL/GenBank/DDBJ databases">
        <title>Enterococcal diversity collection.</title>
        <authorList>
            <person name="Gilmore M.S."/>
            <person name="Schwartzman J."/>
            <person name="Van Tyne D."/>
            <person name="Martin M."/>
            <person name="Earl A.M."/>
            <person name="Manson A.L."/>
            <person name="Straub T."/>
            <person name="Salamzade R."/>
            <person name="Saavedra J."/>
            <person name="Lebreton F."/>
            <person name="Prichula J."/>
            <person name="Schaufler K."/>
            <person name="Gaca A."/>
            <person name="Sgardioli B."/>
            <person name="Wagenaar J."/>
            <person name="Strong T."/>
        </authorList>
    </citation>
    <scope>NUCLEOTIDE SEQUENCE [LARGE SCALE GENOMIC DNA]</scope>
    <source>
        <strain evidence="4 5">669A</strain>
    </source>
</reference>
<evidence type="ECO:0000313" key="4">
    <source>
        <dbReference type="EMBL" id="MBO1304571.1"/>
    </source>
</evidence>
<keyword evidence="2 4" id="KW-0067">ATP-binding</keyword>
<dbReference type="CDD" id="cd03214">
    <property type="entry name" value="ABC_Iron-Siderophores_B12_Hemin"/>
    <property type="match status" value="1"/>
</dbReference>
<dbReference type="InterPro" id="IPR003439">
    <property type="entry name" value="ABC_transporter-like_ATP-bd"/>
</dbReference>
<evidence type="ECO:0000313" key="5">
    <source>
        <dbReference type="Proteomes" id="UP000664601"/>
    </source>
</evidence>
<dbReference type="SUPFAM" id="SSF52540">
    <property type="entry name" value="P-loop containing nucleoside triphosphate hydrolases"/>
    <property type="match status" value="1"/>
</dbReference>
<comment type="caution">
    <text evidence="4">The sequence shown here is derived from an EMBL/GenBank/DDBJ whole genome shotgun (WGS) entry which is preliminary data.</text>
</comment>
<keyword evidence="5" id="KW-1185">Reference proteome</keyword>
<dbReference type="Gene3D" id="3.40.50.300">
    <property type="entry name" value="P-loop containing nucleotide triphosphate hydrolases"/>
    <property type="match status" value="1"/>
</dbReference>
<dbReference type="RefSeq" id="WP_207671517.1">
    <property type="nucleotide sequence ID" value="NZ_JAFREM010000001.1"/>
</dbReference>
<dbReference type="InterPro" id="IPR017871">
    <property type="entry name" value="ABC_transporter-like_CS"/>
</dbReference>
<dbReference type="PROSITE" id="PS00211">
    <property type="entry name" value="ABC_TRANSPORTER_1"/>
    <property type="match status" value="1"/>
</dbReference>
<dbReference type="InterPro" id="IPR027417">
    <property type="entry name" value="P-loop_NTPase"/>
</dbReference>
<feature type="domain" description="ABC transporter" evidence="3">
    <location>
        <begin position="3"/>
        <end position="235"/>
    </location>
</feature>
<organism evidence="4 5">
    <name type="scientific">Candidatus Enterococcus moelleringii</name>
    <dbReference type="NCBI Taxonomy" id="2815325"/>
    <lineage>
        <taxon>Bacteria</taxon>
        <taxon>Bacillati</taxon>
        <taxon>Bacillota</taxon>
        <taxon>Bacilli</taxon>
        <taxon>Lactobacillales</taxon>
        <taxon>Enterococcaceae</taxon>
        <taxon>Enterococcus</taxon>
    </lineage>
</organism>
<gene>
    <name evidence="4" type="ORF">JZO70_00240</name>
</gene>
<dbReference type="PROSITE" id="PS50893">
    <property type="entry name" value="ABC_TRANSPORTER_2"/>
    <property type="match status" value="1"/>
</dbReference>
<protein>
    <submittedName>
        <fullName evidence="4">ABC transporter ATP-binding protein</fullName>
    </submittedName>
</protein>
<dbReference type="Proteomes" id="UP000664601">
    <property type="component" value="Unassembled WGS sequence"/>
</dbReference>
<evidence type="ECO:0000259" key="3">
    <source>
        <dbReference type="PROSITE" id="PS50893"/>
    </source>
</evidence>
<dbReference type="PANTHER" id="PTHR42794">
    <property type="entry name" value="HEMIN IMPORT ATP-BINDING PROTEIN HMUV"/>
    <property type="match status" value="1"/>
</dbReference>
<accession>A0ABS3L4M8</accession>
<evidence type="ECO:0000256" key="1">
    <source>
        <dbReference type="ARBA" id="ARBA00022741"/>
    </source>
</evidence>
<dbReference type="EMBL" id="JAFREM010000001">
    <property type="protein sequence ID" value="MBO1304571.1"/>
    <property type="molecule type" value="Genomic_DNA"/>
</dbReference>
<keyword evidence="1" id="KW-0547">Nucleotide-binding</keyword>
<proteinExistence type="predicted"/>
<dbReference type="GO" id="GO:0005524">
    <property type="term" value="F:ATP binding"/>
    <property type="evidence" value="ECO:0007669"/>
    <property type="project" value="UniProtKB-KW"/>
</dbReference>